<name>A0A1V9WZZ7_9ACAR</name>
<reference evidence="2 3" key="1">
    <citation type="journal article" date="2017" name="Gigascience">
        <title>Draft genome of the honey bee ectoparasitic mite, Tropilaelaps mercedesae, is shaped by the parasitic life history.</title>
        <authorList>
            <person name="Dong X."/>
            <person name="Armstrong S.D."/>
            <person name="Xia D."/>
            <person name="Makepeace B.L."/>
            <person name="Darby A.C."/>
            <person name="Kadowaki T."/>
        </authorList>
    </citation>
    <scope>NUCLEOTIDE SEQUENCE [LARGE SCALE GENOMIC DNA]</scope>
    <source>
        <strain evidence="2">Wuxi-XJTLU</strain>
    </source>
</reference>
<dbReference type="InParanoid" id="A0A1V9WZZ7"/>
<keyword evidence="1" id="KW-0812">Transmembrane</keyword>
<sequence>MHPSFTKCEGMTRTFSTRLDGLDVVCGGVVHLEGASGLGRPCRGGGNASVEEAMRLHVEVVRALFLILLSASLVISFWFSIVLATWQEIQATKIGTGCSLEQNLTCMGACTNKLWYDCSEYLGGKGCFVSYCVPCTDPIYSYDGQECPFLYAEKEECPSYCWHQVPEPDYDLLNEEVFEEDHDDELY</sequence>
<evidence type="ECO:0000313" key="3">
    <source>
        <dbReference type="Proteomes" id="UP000192247"/>
    </source>
</evidence>
<evidence type="ECO:0000256" key="1">
    <source>
        <dbReference type="SAM" id="Phobius"/>
    </source>
</evidence>
<gene>
    <name evidence="2" type="ORF">BIW11_13944</name>
</gene>
<keyword evidence="1" id="KW-1133">Transmembrane helix</keyword>
<organism evidence="2 3">
    <name type="scientific">Tropilaelaps mercedesae</name>
    <dbReference type="NCBI Taxonomy" id="418985"/>
    <lineage>
        <taxon>Eukaryota</taxon>
        <taxon>Metazoa</taxon>
        <taxon>Ecdysozoa</taxon>
        <taxon>Arthropoda</taxon>
        <taxon>Chelicerata</taxon>
        <taxon>Arachnida</taxon>
        <taxon>Acari</taxon>
        <taxon>Parasitiformes</taxon>
        <taxon>Mesostigmata</taxon>
        <taxon>Gamasina</taxon>
        <taxon>Dermanyssoidea</taxon>
        <taxon>Laelapidae</taxon>
        <taxon>Tropilaelaps</taxon>
    </lineage>
</organism>
<comment type="caution">
    <text evidence="2">The sequence shown here is derived from an EMBL/GenBank/DDBJ whole genome shotgun (WGS) entry which is preliminary data.</text>
</comment>
<feature type="transmembrane region" description="Helical" evidence="1">
    <location>
        <begin position="63"/>
        <end position="86"/>
    </location>
</feature>
<dbReference type="EMBL" id="MNPL01031234">
    <property type="protein sequence ID" value="OQR66757.1"/>
    <property type="molecule type" value="Genomic_DNA"/>
</dbReference>
<dbReference type="Proteomes" id="UP000192247">
    <property type="component" value="Unassembled WGS sequence"/>
</dbReference>
<keyword evidence="3" id="KW-1185">Reference proteome</keyword>
<keyword evidence="1" id="KW-0472">Membrane</keyword>
<evidence type="ECO:0000313" key="2">
    <source>
        <dbReference type="EMBL" id="OQR66757.1"/>
    </source>
</evidence>
<dbReference type="OrthoDB" id="10382373at2759"/>
<proteinExistence type="predicted"/>
<protein>
    <submittedName>
        <fullName evidence="2">Uncharacterized protein</fullName>
    </submittedName>
</protein>
<dbReference type="AlphaFoldDB" id="A0A1V9WZZ7"/>
<accession>A0A1V9WZZ7</accession>